<evidence type="ECO:0000313" key="7">
    <source>
        <dbReference type="Proteomes" id="UP000051269"/>
    </source>
</evidence>
<dbReference type="Gene3D" id="3.40.50.10750">
    <property type="entry name" value="Isocitrate/Isopropylmalate dehydrogenase-like"/>
    <property type="match status" value="1"/>
</dbReference>
<dbReference type="InterPro" id="IPR012147">
    <property type="entry name" value="P_Ac_Bu_trans"/>
</dbReference>
<dbReference type="AlphaFoldDB" id="A0A0R2RJ76"/>
<comment type="catalytic activity">
    <reaction evidence="1">
        <text>acetyl-CoA + phosphate = acetyl phosphate + CoA</text>
        <dbReference type="Rhea" id="RHEA:19521"/>
        <dbReference type="ChEBI" id="CHEBI:22191"/>
        <dbReference type="ChEBI" id="CHEBI:43474"/>
        <dbReference type="ChEBI" id="CHEBI:57287"/>
        <dbReference type="ChEBI" id="CHEBI:57288"/>
        <dbReference type="EC" id="2.3.1.8"/>
    </reaction>
</comment>
<comment type="caution">
    <text evidence="6">The sequence shown here is derived from an EMBL/GenBank/DDBJ whole genome shotgun (WGS) entry which is preliminary data.</text>
</comment>
<dbReference type="Pfam" id="PF01515">
    <property type="entry name" value="PTA_PTB"/>
    <property type="match status" value="1"/>
</dbReference>
<evidence type="ECO:0000256" key="2">
    <source>
        <dbReference type="ARBA" id="ARBA00005656"/>
    </source>
</evidence>
<name>A0A0R2RJ76_9BACT</name>
<gene>
    <name evidence="6" type="ORF">ABR82_06140</name>
</gene>
<dbReference type="PIRSF" id="PIRSF000428">
    <property type="entry name" value="P_Ac_trans"/>
    <property type="match status" value="1"/>
</dbReference>
<dbReference type="InterPro" id="IPR002505">
    <property type="entry name" value="PTA_PTB"/>
</dbReference>
<dbReference type="PANTHER" id="PTHR43356">
    <property type="entry name" value="PHOSPHATE ACETYLTRANSFERASE"/>
    <property type="match status" value="1"/>
</dbReference>
<dbReference type="PANTHER" id="PTHR43356:SF3">
    <property type="entry name" value="PHOSPHATE ACETYLTRANSFERASE"/>
    <property type="match status" value="1"/>
</dbReference>
<evidence type="ECO:0000256" key="1">
    <source>
        <dbReference type="ARBA" id="ARBA00000705"/>
    </source>
</evidence>
<dbReference type="InterPro" id="IPR042113">
    <property type="entry name" value="P_AcTrfase_dom1"/>
</dbReference>
<evidence type="ECO:0000256" key="4">
    <source>
        <dbReference type="ARBA" id="ARBA00023315"/>
    </source>
</evidence>
<organism evidence="6 7">
    <name type="scientific">Verrucomicrobia subdivision 6 bacterium BACL9 MAG-120507-bin52</name>
    <dbReference type="NCBI Taxonomy" id="1655590"/>
    <lineage>
        <taxon>Bacteria</taxon>
        <taxon>Pseudomonadati</taxon>
        <taxon>Verrucomicrobiota</taxon>
        <taxon>Verrucomicrobiia</taxon>
        <taxon>Verrucomicrobiales</taxon>
        <taxon>Verrucomicrobia subdivision 6</taxon>
    </lineage>
</organism>
<sequence length="356" mass="38076">MSEGHLLDSLAAKLVKHPKRIVFPEGTNAKVVRAASRYAQMRMGPVVLLGQPDLIRRQAKTQKVDLNRVMLLDPVEGQDRQMFKDFLRSEAGGSKLKLSQIDDTLSDPIVYGTLMLRFGQVDGLVAGVGAYSGNVLRPLIRMIPRLPHIARISSATLLECEDGKTGDGGILVVGDAAVVPRPTSDELAATAVGLAGLKKRLTGRNARVALLSYSTRGSASMNEETGKVIEATKKARELAKQIGLPGEFDGEMQLDAALDPKKAKLKIADSVVAGRADCLVFPDLNTGNIAVKGIQHFGRVRTYGNILLGMRLPAAEISRGAEEEEVLGVAAIVGILAVEYRKLYPEPASPAVALGK</sequence>
<dbReference type="InterPro" id="IPR042112">
    <property type="entry name" value="P_AcTrfase_dom2"/>
</dbReference>
<dbReference type="Gene3D" id="3.40.50.10950">
    <property type="match status" value="1"/>
</dbReference>
<comment type="similarity">
    <text evidence="2">Belongs to the phosphate acetyltransferase and butyryltransferase family.</text>
</comment>
<accession>A0A0R2RJ76</accession>
<feature type="domain" description="Phosphate acetyl/butaryl transferase" evidence="5">
    <location>
        <begin position="7"/>
        <end position="332"/>
    </location>
</feature>
<reference evidence="6 7" key="1">
    <citation type="submission" date="2015-10" db="EMBL/GenBank/DDBJ databases">
        <title>Metagenome-Assembled Genomes uncover a global brackish microbiome.</title>
        <authorList>
            <person name="Hugerth L.W."/>
            <person name="Larsson J."/>
            <person name="Alneberg J."/>
            <person name="Lindh M.V."/>
            <person name="Legrand C."/>
            <person name="Pinhassi J."/>
            <person name="Andersson A.F."/>
        </authorList>
    </citation>
    <scope>NUCLEOTIDE SEQUENCE [LARGE SCALE GENOMIC DNA]</scope>
    <source>
        <strain evidence="6">BACL18 MAG-120507-bin52</strain>
    </source>
</reference>
<dbReference type="InterPro" id="IPR050500">
    <property type="entry name" value="Phos_Acetyltrans/Butyryltrans"/>
</dbReference>
<keyword evidence="4" id="KW-0012">Acyltransferase</keyword>
<evidence type="ECO:0000313" key="6">
    <source>
        <dbReference type="EMBL" id="KRO62776.1"/>
    </source>
</evidence>
<dbReference type="SUPFAM" id="SSF53659">
    <property type="entry name" value="Isocitrate/Isopropylmalate dehydrogenase-like"/>
    <property type="match status" value="1"/>
</dbReference>
<protein>
    <recommendedName>
        <fullName evidence="5">Phosphate acetyl/butaryl transferase domain-containing protein</fullName>
    </recommendedName>
</protein>
<evidence type="ECO:0000256" key="3">
    <source>
        <dbReference type="ARBA" id="ARBA00022679"/>
    </source>
</evidence>
<keyword evidence="3" id="KW-0808">Transferase</keyword>
<evidence type="ECO:0000259" key="5">
    <source>
        <dbReference type="Pfam" id="PF01515"/>
    </source>
</evidence>
<dbReference type="EMBL" id="LIBO01000035">
    <property type="protein sequence ID" value="KRO62776.1"/>
    <property type="molecule type" value="Genomic_DNA"/>
</dbReference>
<proteinExistence type="inferred from homology"/>
<dbReference type="Proteomes" id="UP000051269">
    <property type="component" value="Unassembled WGS sequence"/>
</dbReference>
<dbReference type="GO" id="GO:0008959">
    <property type="term" value="F:phosphate acetyltransferase activity"/>
    <property type="evidence" value="ECO:0007669"/>
    <property type="project" value="UniProtKB-EC"/>
</dbReference>